<dbReference type="InterPro" id="IPR011990">
    <property type="entry name" value="TPR-like_helical_dom_sf"/>
</dbReference>
<evidence type="ECO:0000313" key="7">
    <source>
        <dbReference type="Proteomes" id="UP000625711"/>
    </source>
</evidence>
<feature type="transmembrane region" description="Helical" evidence="2">
    <location>
        <begin position="358"/>
        <end position="377"/>
    </location>
</feature>
<dbReference type="Pfam" id="PF20023">
    <property type="entry name" value="WSLR"/>
    <property type="match status" value="1"/>
</dbReference>
<dbReference type="GO" id="GO:0055074">
    <property type="term" value="P:calcium ion homeostasis"/>
    <property type="evidence" value="ECO:0007669"/>
    <property type="project" value="TreeGrafter"/>
</dbReference>
<feature type="domain" description="Wolframin cysteine-rich" evidence="5">
    <location>
        <begin position="622"/>
        <end position="725"/>
    </location>
</feature>
<feature type="transmembrane region" description="Helical" evidence="2">
    <location>
        <begin position="407"/>
        <end position="426"/>
    </location>
</feature>
<proteinExistence type="predicted"/>
<reference evidence="6" key="1">
    <citation type="submission" date="2020-08" db="EMBL/GenBank/DDBJ databases">
        <title>Genome sequencing and assembly of the red palm weevil Rhynchophorus ferrugineus.</title>
        <authorList>
            <person name="Dias G.B."/>
            <person name="Bergman C.M."/>
            <person name="Manee M."/>
        </authorList>
    </citation>
    <scope>NUCLEOTIDE SEQUENCE</scope>
    <source>
        <strain evidence="6">AA-2017</strain>
        <tissue evidence="6">Whole larva</tissue>
    </source>
</reference>
<keyword evidence="2" id="KW-0472">Membrane</keyword>
<dbReference type="Pfam" id="PF19914">
    <property type="entry name" value="WEF-hand"/>
    <property type="match status" value="1"/>
</dbReference>
<dbReference type="InterPro" id="IPR045400">
    <property type="entry name" value="Wolframin_Cys-rich"/>
</dbReference>
<keyword evidence="2" id="KW-1133">Transmembrane helix</keyword>
<feature type="compositionally biased region" description="Acidic residues" evidence="1">
    <location>
        <begin position="179"/>
        <end position="188"/>
    </location>
</feature>
<feature type="transmembrane region" description="Helical" evidence="2">
    <location>
        <begin position="552"/>
        <end position="572"/>
    </location>
</feature>
<feature type="transmembrane region" description="Helical" evidence="2">
    <location>
        <begin position="578"/>
        <end position="598"/>
    </location>
</feature>
<keyword evidence="7" id="KW-1185">Reference proteome</keyword>
<feature type="transmembrane region" description="Helical" evidence="2">
    <location>
        <begin position="383"/>
        <end position="400"/>
    </location>
</feature>
<dbReference type="InterPro" id="IPR045458">
    <property type="entry name" value="Wolframin_Sel1-like_rpt"/>
</dbReference>
<dbReference type="Gene3D" id="1.25.40.10">
    <property type="entry name" value="Tetratricopeptide repeat domain"/>
    <property type="match status" value="1"/>
</dbReference>
<feature type="region of interest" description="Disordered" evidence="1">
    <location>
        <begin position="155"/>
        <end position="193"/>
    </location>
</feature>
<dbReference type="OrthoDB" id="5865303at2759"/>
<feature type="transmembrane region" description="Helical" evidence="2">
    <location>
        <begin position="515"/>
        <end position="540"/>
    </location>
</feature>
<evidence type="ECO:0000259" key="4">
    <source>
        <dbReference type="Pfam" id="PF19914"/>
    </source>
</evidence>
<evidence type="ECO:0000256" key="2">
    <source>
        <dbReference type="SAM" id="Phobius"/>
    </source>
</evidence>
<dbReference type="Pfam" id="PF19913">
    <property type="entry name" value="WCOB"/>
    <property type="match status" value="1"/>
</dbReference>
<evidence type="ECO:0000313" key="6">
    <source>
        <dbReference type="EMBL" id="KAF7267985.1"/>
    </source>
</evidence>
<organism evidence="6 7">
    <name type="scientific">Rhynchophorus ferrugineus</name>
    <name type="common">Red palm weevil</name>
    <name type="synonym">Curculio ferrugineus</name>
    <dbReference type="NCBI Taxonomy" id="354439"/>
    <lineage>
        <taxon>Eukaryota</taxon>
        <taxon>Metazoa</taxon>
        <taxon>Ecdysozoa</taxon>
        <taxon>Arthropoda</taxon>
        <taxon>Hexapoda</taxon>
        <taxon>Insecta</taxon>
        <taxon>Pterygota</taxon>
        <taxon>Neoptera</taxon>
        <taxon>Endopterygota</taxon>
        <taxon>Coleoptera</taxon>
        <taxon>Polyphaga</taxon>
        <taxon>Cucujiformia</taxon>
        <taxon>Curculionidae</taxon>
        <taxon>Dryophthorinae</taxon>
        <taxon>Rhynchophorus</taxon>
    </lineage>
</organism>
<dbReference type="Proteomes" id="UP000625711">
    <property type="component" value="Unassembled WGS sequence"/>
</dbReference>
<evidence type="ECO:0000256" key="1">
    <source>
        <dbReference type="SAM" id="MobiDB-lite"/>
    </source>
</evidence>
<name>A0A834HZD7_RHYFE</name>
<comment type="caution">
    <text evidence="6">The sequence shown here is derived from an EMBL/GenBank/DDBJ whole genome shotgun (WGS) entry which is preliminary data.</text>
</comment>
<feature type="compositionally biased region" description="Polar residues" evidence="1">
    <location>
        <begin position="166"/>
        <end position="176"/>
    </location>
</feature>
<protein>
    <recommendedName>
        <fullName evidence="8">Wolframin</fullName>
    </recommendedName>
</protein>
<feature type="compositionally biased region" description="Basic and acidic residues" evidence="1">
    <location>
        <begin position="155"/>
        <end position="165"/>
    </location>
</feature>
<accession>A0A834HZD7</accession>
<dbReference type="EMBL" id="JAACXV010014356">
    <property type="protein sequence ID" value="KAF7267985.1"/>
    <property type="molecule type" value="Genomic_DNA"/>
</dbReference>
<keyword evidence="2" id="KW-0812">Transmembrane</keyword>
<evidence type="ECO:0000259" key="5">
    <source>
        <dbReference type="Pfam" id="PF20053"/>
    </source>
</evidence>
<sequence length="846" mass="96303">MAGVIPKKSSSGRKQWSLHGAQRISLKGLRSQLAADGCPESQVVLAKLLFEECEFKSDQKENAKQGVYWLIKASEQGNLEATDLLKKCLETGRGINEHNFIDVKTCISMTQDEKIVRRAAKEMFANLANGGEYITSNQLQRKILSIERGESCSKSTETRDLENHCQESNGEISNNYDDSSGESDEETDWSIKSDLNNEKLTEDKVVSAAITFSHGHLPVVNNILSLTEPNLNSLDHIPFLYRSILHPILFLKIVYLRLIKFLGSKSMPIPLGSTNTQGLALLLIYSLVSFDNVKFFLPTVGFYASFVMMIVATCQMLQVQRELHEFRLWRGLFICYSNGDLNEQSFESQFIINHTRPYIWYFFSLLVHYFCFSLTPVKLESELTVMSCCFMFVTLFGLMARRRDKTVLDPLVLLSFAVNILARYPYDTDPIVSRGWRYLELNVPSFPSYVVGNGIEFCISFRLVLYAIIPALLARMAARDRWKGSYKVLLPHLVTLSWLQYFAVCSHNATMYGLYRATLALVGSVVFLPLVGLMSVILPVAAVTKWVISSNLIYSIGLFLFLLMICLAVCYACAKTKYAPYTAALQVVLMLIAFFALLKSSLYNGNLSNEYPMGIETKTLDWDSFESLCYKKMYHEKENRAEAQLRCAELEGSQVFWEATVTEVKLTSITNKYKSVIDKFPKFLSDYLRCFYGKPVKTNCDQDDAGQISDCMILQESYANQCTLKDHNAYTFEISLKMSSFYWTTTPIVHLHLAHEFTNFTLRLRSKDEVWFKGRLYNNHEAGAEGLLGSVHIFVHGEEIGCISCADYQLTSVKTSERDMFSFVYMLHDGFKFILNVLFNPVLIFK</sequence>
<feature type="domain" description="Wolframin OB-fold" evidence="3">
    <location>
        <begin position="727"/>
        <end position="846"/>
    </location>
</feature>
<feature type="transmembrane region" description="Helical" evidence="2">
    <location>
        <begin position="300"/>
        <end position="319"/>
    </location>
</feature>
<gene>
    <name evidence="6" type="ORF">GWI33_018829</name>
</gene>
<dbReference type="GO" id="GO:0030968">
    <property type="term" value="P:endoplasmic reticulum unfolded protein response"/>
    <property type="evidence" value="ECO:0007669"/>
    <property type="project" value="TreeGrafter"/>
</dbReference>
<dbReference type="InterPro" id="IPR045460">
    <property type="entry name" value="Wolframin_EF-hand"/>
</dbReference>
<dbReference type="PRINTS" id="PR02060">
    <property type="entry name" value="WOLFFAMILY"/>
</dbReference>
<dbReference type="InterPro" id="IPR045461">
    <property type="entry name" value="Wolframin_OB_fold"/>
</dbReference>
<feature type="transmembrane region" description="Helical" evidence="2">
    <location>
        <begin position="446"/>
        <end position="474"/>
    </location>
</feature>
<feature type="domain" description="Wolframin EF-hand" evidence="4">
    <location>
        <begin position="116"/>
        <end position="213"/>
    </location>
</feature>
<dbReference type="GO" id="GO:0005789">
    <property type="term" value="C:endoplasmic reticulum membrane"/>
    <property type="evidence" value="ECO:0007669"/>
    <property type="project" value="TreeGrafter"/>
</dbReference>
<dbReference type="AlphaFoldDB" id="A0A834HZD7"/>
<dbReference type="PANTHER" id="PTHR13098:SF3">
    <property type="entry name" value="WOLFRAMIN"/>
    <property type="match status" value="1"/>
</dbReference>
<dbReference type="InterPro" id="IPR026209">
    <property type="entry name" value="Wolframin_fam"/>
</dbReference>
<dbReference type="PANTHER" id="PTHR13098">
    <property type="entry name" value="WOLFRAMIN"/>
    <property type="match status" value="1"/>
</dbReference>
<evidence type="ECO:0008006" key="8">
    <source>
        <dbReference type="Google" id="ProtNLM"/>
    </source>
</evidence>
<dbReference type="Pfam" id="PF20053">
    <property type="entry name" value="WC-rich"/>
    <property type="match status" value="1"/>
</dbReference>
<evidence type="ECO:0000259" key="3">
    <source>
        <dbReference type="Pfam" id="PF19913"/>
    </source>
</evidence>